<reference evidence="1" key="1">
    <citation type="journal article" date="2021" name="Proc. Natl. Acad. Sci. U.S.A.">
        <title>A Catalog of Tens of Thousands of Viruses from Human Metagenomes Reveals Hidden Associations with Chronic Diseases.</title>
        <authorList>
            <person name="Tisza M.J."/>
            <person name="Buck C.B."/>
        </authorList>
    </citation>
    <scope>NUCLEOTIDE SEQUENCE</scope>
    <source>
        <strain evidence="1">CtijX18</strain>
    </source>
</reference>
<dbReference type="EMBL" id="BK016133">
    <property type="protein sequence ID" value="DAF97414.1"/>
    <property type="molecule type" value="Genomic_DNA"/>
</dbReference>
<accession>A0A8S5USR6</accession>
<name>A0A8S5USR6_9CAUD</name>
<sequence>MKILSYIRFTEMNETIQWLEKHNVFFAPCNLRKSIFVDTVSGEIEIVPSDYLVMTDQSDLPDVYAESAFLQIDPECFVDYS</sequence>
<organism evidence="1">
    <name type="scientific">Myoviridae sp. ctijX18</name>
    <dbReference type="NCBI Taxonomy" id="2825154"/>
    <lineage>
        <taxon>Viruses</taxon>
        <taxon>Duplodnaviria</taxon>
        <taxon>Heunggongvirae</taxon>
        <taxon>Uroviricota</taxon>
        <taxon>Caudoviricetes</taxon>
    </lineage>
</organism>
<protein>
    <submittedName>
        <fullName evidence="1">Uncharacterized protein</fullName>
    </submittedName>
</protein>
<proteinExistence type="predicted"/>
<evidence type="ECO:0000313" key="1">
    <source>
        <dbReference type="EMBL" id="DAF97414.1"/>
    </source>
</evidence>